<dbReference type="PATRIC" id="fig|59561.3.peg.1737"/>
<dbReference type="GO" id="GO:0008477">
    <property type="term" value="F:purine nucleosidase activity"/>
    <property type="evidence" value="ECO:0007669"/>
    <property type="project" value="TreeGrafter"/>
</dbReference>
<comment type="caution">
    <text evidence="4">The sequence shown here is derived from an EMBL/GenBank/DDBJ whole genome shotgun (WGS) entry which is preliminary data.</text>
</comment>
<accession>A0A0W1KHK2</accession>
<feature type="domain" description="Inosine/uridine-preferring nucleoside hydrolase" evidence="3">
    <location>
        <begin position="7"/>
        <end position="302"/>
    </location>
</feature>
<dbReference type="SUPFAM" id="SSF53590">
    <property type="entry name" value="Nucleoside hydrolase"/>
    <property type="match status" value="1"/>
</dbReference>
<dbReference type="InterPro" id="IPR001910">
    <property type="entry name" value="Inosine/uridine_hydrolase_dom"/>
</dbReference>
<dbReference type="Proteomes" id="UP000054404">
    <property type="component" value="Unassembled WGS sequence"/>
</dbReference>
<evidence type="ECO:0000259" key="3">
    <source>
        <dbReference type="Pfam" id="PF01156"/>
    </source>
</evidence>
<evidence type="ECO:0000256" key="2">
    <source>
        <dbReference type="ARBA" id="ARBA00023295"/>
    </source>
</evidence>
<dbReference type="GO" id="GO:0050263">
    <property type="term" value="F:ribosylpyrimidine nucleosidase activity"/>
    <property type="evidence" value="ECO:0007669"/>
    <property type="project" value="UniProtKB-EC"/>
</dbReference>
<dbReference type="InterPro" id="IPR023186">
    <property type="entry name" value="IUNH"/>
</dbReference>
<dbReference type="RefSeq" id="WP_062614248.1">
    <property type="nucleotide sequence ID" value="NZ_CALTZF010000023.1"/>
</dbReference>
<keyword evidence="2 4" id="KW-0326">Glycosidase</keyword>
<evidence type="ECO:0000313" key="5">
    <source>
        <dbReference type="EMBL" id="MDK8601977.1"/>
    </source>
</evidence>
<dbReference type="GO" id="GO:0006152">
    <property type="term" value="P:purine nucleoside catabolic process"/>
    <property type="evidence" value="ECO:0007669"/>
    <property type="project" value="TreeGrafter"/>
</dbReference>
<reference evidence="4 6" key="1">
    <citation type="submission" date="2015-11" db="EMBL/GenBank/DDBJ databases">
        <title>Draft Genome Sequence of the Type Strain Trueperella bernardiae LCDC 89-0504T, Isolated from Blood Culture.</title>
        <authorList>
            <person name="Bernier A.-M."/>
            <person name="Bernard K."/>
        </authorList>
    </citation>
    <scope>NUCLEOTIDE SEQUENCE [LARGE SCALE GENOMIC DNA]</scope>
    <source>
        <strain evidence="4 6">LCDC 89-0504</strain>
    </source>
</reference>
<dbReference type="AlphaFoldDB" id="A0A0W1KHK2"/>
<evidence type="ECO:0000313" key="4">
    <source>
        <dbReference type="EMBL" id="KTF03430.1"/>
    </source>
</evidence>
<sequence length="312" mass="34292">MPQPHRIILDCDPGHDDATAILMAAKHPAIDLLGITTVHGNQTLAKTTRNALNVVQYLGLDVKVYRGLEHPMVIPNRPVEERVHGDSGLDGPVFAELTREIEDKHAVQYIIETLLASDGDITLVPTGPLTNIAMAMRLEPKIIGKIKGVVLMGGSYQLGNVTPAAEFNIWADGEAAHVVFNSGVKVTMMGLDITRKVLVLPHVLERMAKHDNPAGKLFTDMMGFFNLSQKRTFGWEGAPLHDPTTIAYLIDPSVITVKHMRTDIDLGSEASYGRTNCDIFGMSEKEKNSDVAVDVDVEKFWDIVEECIKLYG</sequence>
<keyword evidence="6" id="KW-1185">Reference proteome</keyword>
<dbReference type="EC" id="3.2.2.8" evidence="4"/>
<dbReference type="EMBL" id="LNIZ01000011">
    <property type="protein sequence ID" value="KTF03430.1"/>
    <property type="molecule type" value="Genomic_DNA"/>
</dbReference>
<dbReference type="GO" id="GO:0005829">
    <property type="term" value="C:cytosol"/>
    <property type="evidence" value="ECO:0007669"/>
    <property type="project" value="TreeGrafter"/>
</dbReference>
<dbReference type="Proteomes" id="UP001225576">
    <property type="component" value="Unassembled WGS sequence"/>
</dbReference>
<protein>
    <submittedName>
        <fullName evidence="4 5">Nucleoside hydrolase</fullName>
        <ecNumber evidence="4">3.2.2.8</ecNumber>
    </submittedName>
</protein>
<organism evidence="4 6">
    <name type="scientific">Trueperella bernardiae</name>
    <dbReference type="NCBI Taxonomy" id="59561"/>
    <lineage>
        <taxon>Bacteria</taxon>
        <taxon>Bacillati</taxon>
        <taxon>Actinomycetota</taxon>
        <taxon>Actinomycetes</taxon>
        <taxon>Actinomycetales</taxon>
        <taxon>Actinomycetaceae</taxon>
        <taxon>Trueperella</taxon>
    </lineage>
</organism>
<reference evidence="5" key="2">
    <citation type="submission" date="2023-05" db="EMBL/GenBank/DDBJ databases">
        <title>Genomic Catalog of Human Bladder Bacteria.</title>
        <authorList>
            <person name="Du J."/>
        </authorList>
    </citation>
    <scope>NUCLEOTIDE SEQUENCE</scope>
    <source>
        <strain evidence="5">UMB1304A</strain>
    </source>
</reference>
<gene>
    <name evidence="4" type="primary">rihB</name>
    <name evidence="4" type="ORF">AQZ59_01752</name>
    <name evidence="5" type="ORF">QP858_05835</name>
</gene>
<dbReference type="OrthoDB" id="9797882at2"/>
<dbReference type="CDD" id="cd02651">
    <property type="entry name" value="nuc_hydro_IU_UC_XIUA"/>
    <property type="match status" value="1"/>
</dbReference>
<dbReference type="PANTHER" id="PTHR12304:SF4">
    <property type="entry name" value="URIDINE NUCLEOSIDASE"/>
    <property type="match status" value="1"/>
</dbReference>
<dbReference type="PANTHER" id="PTHR12304">
    <property type="entry name" value="INOSINE-URIDINE PREFERRING NUCLEOSIDE HYDROLASE"/>
    <property type="match status" value="1"/>
</dbReference>
<evidence type="ECO:0000256" key="1">
    <source>
        <dbReference type="ARBA" id="ARBA00022801"/>
    </source>
</evidence>
<dbReference type="EMBL" id="JASPDQ010000011">
    <property type="protein sequence ID" value="MDK8601977.1"/>
    <property type="molecule type" value="Genomic_DNA"/>
</dbReference>
<dbReference type="STRING" id="59561.AQZ59_01752"/>
<name>A0A0W1KHK2_9ACTO</name>
<dbReference type="Pfam" id="PF01156">
    <property type="entry name" value="IU_nuc_hydro"/>
    <property type="match status" value="1"/>
</dbReference>
<evidence type="ECO:0000313" key="6">
    <source>
        <dbReference type="Proteomes" id="UP000054404"/>
    </source>
</evidence>
<dbReference type="Gene3D" id="3.90.245.10">
    <property type="entry name" value="Ribonucleoside hydrolase-like"/>
    <property type="match status" value="1"/>
</dbReference>
<dbReference type="InterPro" id="IPR036452">
    <property type="entry name" value="Ribo_hydro-like"/>
</dbReference>
<keyword evidence="1 4" id="KW-0378">Hydrolase</keyword>
<proteinExistence type="predicted"/>